<protein>
    <recommendedName>
        <fullName evidence="6">Hydrophobin</fullName>
    </recommendedName>
</protein>
<dbReference type="AlphaFoldDB" id="A0A1C7M6W4"/>
<feature type="region of interest" description="Disordered" evidence="7">
    <location>
        <begin position="30"/>
        <end position="62"/>
    </location>
</feature>
<dbReference type="Proteomes" id="UP000092993">
    <property type="component" value="Unassembled WGS sequence"/>
</dbReference>
<comment type="caution">
    <text evidence="8">The sequence shown here is derived from an EMBL/GenBank/DDBJ whole genome shotgun (WGS) entry which is preliminary data.</text>
</comment>
<dbReference type="STRING" id="5627.A0A1C7M6W4"/>
<accession>A0A1C7M6W4</accession>
<evidence type="ECO:0000313" key="8">
    <source>
        <dbReference type="EMBL" id="OBZ72136.1"/>
    </source>
</evidence>
<dbReference type="GO" id="GO:0005199">
    <property type="term" value="F:structural constituent of cell wall"/>
    <property type="evidence" value="ECO:0007669"/>
    <property type="project" value="InterPro"/>
</dbReference>
<organism evidence="8 9">
    <name type="scientific">Grifola frondosa</name>
    <name type="common">Maitake</name>
    <name type="synonym">Polyporus frondosus</name>
    <dbReference type="NCBI Taxonomy" id="5627"/>
    <lineage>
        <taxon>Eukaryota</taxon>
        <taxon>Fungi</taxon>
        <taxon>Dikarya</taxon>
        <taxon>Basidiomycota</taxon>
        <taxon>Agaricomycotina</taxon>
        <taxon>Agaricomycetes</taxon>
        <taxon>Polyporales</taxon>
        <taxon>Grifolaceae</taxon>
        <taxon>Grifola</taxon>
    </lineage>
</organism>
<feature type="chain" id="PRO_5013984987" description="Hydrophobin" evidence="6">
    <location>
        <begin position="20"/>
        <end position="141"/>
    </location>
</feature>
<evidence type="ECO:0000256" key="7">
    <source>
        <dbReference type="SAM" id="MobiDB-lite"/>
    </source>
</evidence>
<dbReference type="SMART" id="SM00075">
    <property type="entry name" value="HYDRO"/>
    <property type="match status" value="1"/>
</dbReference>
<dbReference type="OrthoDB" id="4225815at2759"/>
<dbReference type="GO" id="GO:0009277">
    <property type="term" value="C:fungal-type cell wall"/>
    <property type="evidence" value="ECO:0007669"/>
    <property type="project" value="InterPro"/>
</dbReference>
<keyword evidence="4 6" id="KW-0964">Secreted</keyword>
<keyword evidence="6" id="KW-0732">Signal</keyword>
<sequence length="141" mass="14106">MKLTVALAALALTAASVESASLGTNAERFARGLPPLPPRRRYDPTAVSPAKRASPSGSPGQCNTGPIQCCNTVTTADNPLAALLLDLLGIVLGPDVVVGLTCSPISVIGVGSGSQCSAHPVCCENNSEGGLISIGCIPITL</sequence>
<comment type="subcellular location">
    <subcellularLocation>
        <location evidence="1 6">Secreted</location>
        <location evidence="1 6">Cell wall</location>
    </subcellularLocation>
</comment>
<evidence type="ECO:0000256" key="2">
    <source>
        <dbReference type="ARBA" id="ARBA00010446"/>
    </source>
</evidence>
<evidence type="ECO:0000313" key="9">
    <source>
        <dbReference type="Proteomes" id="UP000092993"/>
    </source>
</evidence>
<keyword evidence="3 6" id="KW-0134">Cell wall</keyword>
<feature type="signal peptide" evidence="6">
    <location>
        <begin position="1"/>
        <end position="19"/>
    </location>
</feature>
<keyword evidence="5 6" id="KW-1015">Disulfide bond</keyword>
<proteinExistence type="inferred from homology"/>
<reference evidence="8 9" key="1">
    <citation type="submission" date="2016-03" db="EMBL/GenBank/DDBJ databases">
        <title>Whole genome sequencing of Grifola frondosa 9006-11.</title>
        <authorList>
            <person name="Min B."/>
            <person name="Park H."/>
            <person name="Kim J.-G."/>
            <person name="Cho H."/>
            <person name="Oh Y.-L."/>
            <person name="Kong W.-S."/>
            <person name="Choi I.-G."/>
        </authorList>
    </citation>
    <scope>NUCLEOTIDE SEQUENCE [LARGE SCALE GENOMIC DNA]</scope>
    <source>
        <strain evidence="8 9">9006-11</strain>
    </source>
</reference>
<evidence type="ECO:0000256" key="3">
    <source>
        <dbReference type="ARBA" id="ARBA00022512"/>
    </source>
</evidence>
<name>A0A1C7M6W4_GRIFR</name>
<dbReference type="CDD" id="cd23507">
    <property type="entry name" value="hydrophobin_I"/>
    <property type="match status" value="1"/>
</dbReference>
<gene>
    <name evidence="8" type="primary">HYD-1_0</name>
    <name evidence="8" type="ORF">A0H81_07657</name>
</gene>
<dbReference type="Pfam" id="PF01185">
    <property type="entry name" value="Hydrophobin"/>
    <property type="match status" value="1"/>
</dbReference>
<dbReference type="InterPro" id="IPR001338">
    <property type="entry name" value="Class_I_Hydrophobin"/>
</dbReference>
<evidence type="ECO:0000256" key="1">
    <source>
        <dbReference type="ARBA" id="ARBA00004191"/>
    </source>
</evidence>
<evidence type="ECO:0000256" key="4">
    <source>
        <dbReference type="ARBA" id="ARBA00022525"/>
    </source>
</evidence>
<evidence type="ECO:0000256" key="5">
    <source>
        <dbReference type="ARBA" id="ARBA00023157"/>
    </source>
</evidence>
<evidence type="ECO:0000256" key="6">
    <source>
        <dbReference type="RuleBase" id="RU365009"/>
    </source>
</evidence>
<comment type="similarity">
    <text evidence="2 6">Belongs to the fungal hydrophobin family.</text>
</comment>
<dbReference type="OMA" id="YNANARD"/>
<keyword evidence="9" id="KW-1185">Reference proteome</keyword>
<dbReference type="EMBL" id="LUGG01000009">
    <property type="protein sequence ID" value="OBZ72136.1"/>
    <property type="molecule type" value="Genomic_DNA"/>
</dbReference>